<keyword evidence="5" id="KW-1185">Reference proteome</keyword>
<feature type="compositionally biased region" description="Polar residues" evidence="2">
    <location>
        <begin position="395"/>
        <end position="410"/>
    </location>
</feature>
<dbReference type="InterPro" id="IPR001841">
    <property type="entry name" value="Znf_RING"/>
</dbReference>
<feature type="region of interest" description="Disordered" evidence="2">
    <location>
        <begin position="184"/>
        <end position="226"/>
    </location>
</feature>
<dbReference type="CDD" id="cd16647">
    <property type="entry name" value="mRING-HC-C3HC5_NEU1"/>
    <property type="match status" value="1"/>
</dbReference>
<dbReference type="InterPro" id="IPR013083">
    <property type="entry name" value="Znf_RING/FYVE/PHD"/>
</dbReference>
<keyword evidence="1" id="KW-0863">Zinc-finger</keyword>
<evidence type="ECO:0000256" key="2">
    <source>
        <dbReference type="SAM" id="MobiDB-lite"/>
    </source>
</evidence>
<evidence type="ECO:0000313" key="4">
    <source>
        <dbReference type="EMBL" id="GMJ00618.1"/>
    </source>
</evidence>
<feature type="compositionally biased region" description="Polar residues" evidence="2">
    <location>
        <begin position="66"/>
        <end position="77"/>
    </location>
</feature>
<keyword evidence="1" id="KW-0862">Zinc</keyword>
<feature type="region of interest" description="Disordered" evidence="2">
    <location>
        <begin position="377"/>
        <end position="465"/>
    </location>
</feature>
<accession>A0A9W7IQ30</accession>
<feature type="region of interest" description="Disordered" evidence="2">
    <location>
        <begin position="131"/>
        <end position="169"/>
    </location>
</feature>
<feature type="region of interest" description="Disordered" evidence="2">
    <location>
        <begin position="556"/>
        <end position="615"/>
    </location>
</feature>
<feature type="compositionally biased region" description="Basic and acidic residues" evidence="2">
    <location>
        <begin position="427"/>
        <end position="440"/>
    </location>
</feature>
<protein>
    <recommendedName>
        <fullName evidence="3">RING-type domain-containing protein</fullName>
    </recommendedName>
</protein>
<evidence type="ECO:0000256" key="1">
    <source>
        <dbReference type="PROSITE-ProRule" id="PRU00175"/>
    </source>
</evidence>
<feature type="compositionally biased region" description="Polar residues" evidence="2">
    <location>
        <begin position="193"/>
        <end position="219"/>
    </location>
</feature>
<evidence type="ECO:0000259" key="3">
    <source>
        <dbReference type="PROSITE" id="PS50089"/>
    </source>
</evidence>
<feature type="compositionally biased region" description="Acidic residues" evidence="2">
    <location>
        <begin position="790"/>
        <end position="813"/>
    </location>
</feature>
<organism evidence="4 5">
    <name type="scientific">Hibiscus trionum</name>
    <name type="common">Flower of an hour</name>
    <dbReference type="NCBI Taxonomy" id="183268"/>
    <lineage>
        <taxon>Eukaryota</taxon>
        <taxon>Viridiplantae</taxon>
        <taxon>Streptophyta</taxon>
        <taxon>Embryophyta</taxon>
        <taxon>Tracheophyta</taxon>
        <taxon>Spermatophyta</taxon>
        <taxon>Magnoliopsida</taxon>
        <taxon>eudicotyledons</taxon>
        <taxon>Gunneridae</taxon>
        <taxon>Pentapetalae</taxon>
        <taxon>rosids</taxon>
        <taxon>malvids</taxon>
        <taxon>Malvales</taxon>
        <taxon>Malvaceae</taxon>
        <taxon>Malvoideae</taxon>
        <taxon>Hibiscus</taxon>
    </lineage>
</organism>
<feature type="region of interest" description="Disordered" evidence="2">
    <location>
        <begin position="782"/>
        <end position="820"/>
    </location>
</feature>
<feature type="compositionally biased region" description="Polar residues" evidence="2">
    <location>
        <begin position="151"/>
        <end position="169"/>
    </location>
</feature>
<feature type="compositionally biased region" description="Acidic residues" evidence="2">
    <location>
        <begin position="591"/>
        <end position="601"/>
    </location>
</feature>
<sequence>MASSQLEIVSSSPFGCVLRDQNRKERCRDSNVRSVQSVFDKNFNDLVRDHINDVASWVSSEQVNADATANPHSLRFSNKNHHHHHHNTKNDVPTASTTIPRPPPVLDRWFTRHSQDVALSTSDKHVNEAAEPLLASNTAAPTTPMPTKTPHNSPAQSDNASAKNNHGASSLVQKWEAWLQRSNSLNSNQNQSPSMDSNTSRTSSGVSLNENNAVEQPSTRGPVDEKLVNRTNNADSLIDWEPQSDRTAAGKAVCSSCSRTAGVTDKVSIVDIIKKLKNDADDHEHSNNEHKHCSTADQAEQRCFSLATNVPRLRWRHAVHDLLIHREQDKNRELDSLAKRQTVSKFPQRGRIQAMLKIRSLQRFQIIQDRCRPQLPDYLDRFQQPSNIRHRRAKSSTGIDPFTTPQNVSATPRCPHKDKKSTGNGKPQEREDTHFQKRDQSSWQVNRLTTNKNEDSHERAKPLSDAIQQKTRFTEAQEIAKATTPLECQLENEVANKQGSNNQQHLFLGSQETAETVTPNEVAKVEQEKDEHHLSLGSQETAETLTTLNSSVENEIGEEEGNDTEQHLGLDSQSQDIEERSSAASYNNDSIENEIGEEEGNGNEQPLGLDSRSSAYYNNDINENEVAEEEEDYYQQYFDETNDYDWFSNISRPKSYWESLRKAWYQEVLTTALKNGDIRELVERGRVSTLLKSDFRQNMDRLLTCHAQIQADGTESQQDAEDTDGTICRGRISTLLGSNFRERMNRLMSCRAQIQADGGQCQQDVPEVEGKEEAVQPMCCPQINMHPAGEQEEEEEEEVYDDDDYDADEDEEERSLSSHQCHEANNYFDHSSSSLQMPSLSALVMRSWNSQDDNQTGNDYERRESAFSPPPQPSPQAQCYQDAIQSSSATNRPSLEIELICDLRRHIEQLHLEMSELRKSIVTCTEMQMKMQQYSFNRKVHSVEEEAKNAEDTIPWKRTCCICHEKQVDSLLYRCGHMCTCLKCGNELQWGSGKCPVCRAPILDVVPAK</sequence>
<dbReference type="Pfam" id="PF13920">
    <property type="entry name" value="zf-C3HC4_3"/>
    <property type="match status" value="1"/>
</dbReference>
<feature type="compositionally biased region" description="Polar residues" evidence="2">
    <location>
        <begin position="877"/>
        <end position="887"/>
    </location>
</feature>
<dbReference type="AlphaFoldDB" id="A0A9W7IQ30"/>
<feature type="region of interest" description="Disordered" evidence="2">
    <location>
        <begin position="850"/>
        <end position="887"/>
    </location>
</feature>
<feature type="compositionally biased region" description="Low complexity" evidence="2">
    <location>
        <begin position="138"/>
        <end position="150"/>
    </location>
</feature>
<dbReference type="PANTHER" id="PTHR47820:SF3">
    <property type="entry name" value="OS07G0499800 PROTEIN"/>
    <property type="match status" value="1"/>
</dbReference>
<feature type="compositionally biased region" description="Basic residues" evidence="2">
    <location>
        <begin position="78"/>
        <end position="87"/>
    </location>
</feature>
<evidence type="ECO:0000313" key="5">
    <source>
        <dbReference type="Proteomes" id="UP001165190"/>
    </source>
</evidence>
<keyword evidence="1" id="KW-0479">Metal-binding</keyword>
<dbReference type="EMBL" id="BSYR01000035">
    <property type="protein sequence ID" value="GMJ00618.1"/>
    <property type="molecule type" value="Genomic_DNA"/>
</dbReference>
<dbReference type="SUPFAM" id="SSF57850">
    <property type="entry name" value="RING/U-box"/>
    <property type="match status" value="1"/>
</dbReference>
<dbReference type="Gene3D" id="3.30.40.10">
    <property type="entry name" value="Zinc/RING finger domain, C3HC4 (zinc finger)"/>
    <property type="match status" value="1"/>
</dbReference>
<gene>
    <name evidence="4" type="ORF">HRI_003731100</name>
</gene>
<feature type="region of interest" description="Disordered" evidence="2">
    <location>
        <begin position="66"/>
        <end position="107"/>
    </location>
</feature>
<dbReference type="Proteomes" id="UP001165190">
    <property type="component" value="Unassembled WGS sequence"/>
</dbReference>
<feature type="compositionally biased region" description="Basic and acidic residues" evidence="2">
    <location>
        <begin position="452"/>
        <end position="462"/>
    </location>
</feature>
<dbReference type="PANTHER" id="PTHR47820">
    <property type="entry name" value="BNAC05G24000D PROTEIN"/>
    <property type="match status" value="1"/>
</dbReference>
<proteinExistence type="predicted"/>
<feature type="domain" description="RING-type" evidence="3">
    <location>
        <begin position="960"/>
        <end position="999"/>
    </location>
</feature>
<comment type="caution">
    <text evidence="4">The sequence shown here is derived from an EMBL/GenBank/DDBJ whole genome shotgun (WGS) entry which is preliminary data.</text>
</comment>
<dbReference type="OrthoDB" id="6078042at2759"/>
<dbReference type="PROSITE" id="PS50089">
    <property type="entry name" value="ZF_RING_2"/>
    <property type="match status" value="1"/>
</dbReference>
<reference evidence="4" key="1">
    <citation type="submission" date="2023-05" db="EMBL/GenBank/DDBJ databases">
        <title>Genome and transcriptome analyses reveal genes involved in the formation of fine ridges on petal epidermal cells in Hibiscus trionum.</title>
        <authorList>
            <person name="Koshimizu S."/>
            <person name="Masuda S."/>
            <person name="Ishii T."/>
            <person name="Shirasu K."/>
            <person name="Hoshino A."/>
            <person name="Arita M."/>
        </authorList>
    </citation>
    <scope>NUCLEOTIDE SEQUENCE</scope>
    <source>
        <strain evidence="4">Hamamatsu line</strain>
    </source>
</reference>
<name>A0A9W7IQ30_HIBTR</name>
<feature type="compositionally biased region" description="Polar residues" evidence="2">
    <location>
        <begin position="441"/>
        <end position="451"/>
    </location>
</feature>
<dbReference type="GO" id="GO:0008270">
    <property type="term" value="F:zinc ion binding"/>
    <property type="evidence" value="ECO:0007669"/>
    <property type="project" value="UniProtKB-KW"/>
</dbReference>